<feature type="active site" evidence="5">
    <location>
        <position position="25"/>
    </location>
</feature>
<dbReference type="RefSeq" id="WP_172188550.1">
    <property type="nucleotide sequence ID" value="NZ_CAWPPK010000265.1"/>
</dbReference>
<dbReference type="InterPro" id="IPR017968">
    <property type="entry name" value="Acylphosphatase_CS"/>
</dbReference>
<sequence length="96" mass="10790">MQNQSSQPVRVRLFVSGLVQGVGYRYSTMNQAKYFGLSGWVRNLPDGRVEAVFEGDKKAVEGMIDWCRGGPTGATVSELVLEYEDPEGDRTFEIRR</sequence>
<evidence type="ECO:0000313" key="9">
    <source>
        <dbReference type="Proteomes" id="UP000702425"/>
    </source>
</evidence>
<keyword evidence="9" id="KW-1185">Reference proteome</keyword>
<gene>
    <name evidence="8" type="primary">yccX</name>
    <name evidence="8" type="ORF">E5S67_03016</name>
</gene>
<evidence type="ECO:0000256" key="2">
    <source>
        <dbReference type="ARBA" id="ARBA00012150"/>
    </source>
</evidence>
<dbReference type="Gene3D" id="3.30.70.100">
    <property type="match status" value="1"/>
</dbReference>
<dbReference type="InterPro" id="IPR036046">
    <property type="entry name" value="Acylphosphatase-like_dom_sf"/>
</dbReference>
<comment type="caution">
    <text evidence="8">The sequence shown here is derived from an EMBL/GenBank/DDBJ whole genome shotgun (WGS) entry which is preliminary data.</text>
</comment>
<protein>
    <recommendedName>
        <fullName evidence="3 5">acylphosphatase</fullName>
        <ecNumber evidence="2 5">3.6.1.7</ecNumber>
    </recommendedName>
</protein>
<dbReference type="PROSITE" id="PS51160">
    <property type="entry name" value="ACYLPHOSPHATASE_3"/>
    <property type="match status" value="1"/>
</dbReference>
<dbReference type="SUPFAM" id="SSF54975">
    <property type="entry name" value="Acylphosphatase/BLUF domain-like"/>
    <property type="match status" value="1"/>
</dbReference>
<proteinExistence type="inferred from homology"/>
<dbReference type="PANTHER" id="PTHR47268">
    <property type="entry name" value="ACYLPHOSPHATASE"/>
    <property type="match status" value="1"/>
</dbReference>
<evidence type="ECO:0000256" key="4">
    <source>
        <dbReference type="ARBA" id="ARBA00047645"/>
    </source>
</evidence>
<evidence type="ECO:0000256" key="3">
    <source>
        <dbReference type="ARBA" id="ARBA00015991"/>
    </source>
</evidence>
<comment type="catalytic activity">
    <reaction evidence="4 5">
        <text>an acyl phosphate + H2O = a carboxylate + phosphate + H(+)</text>
        <dbReference type="Rhea" id="RHEA:14965"/>
        <dbReference type="ChEBI" id="CHEBI:15377"/>
        <dbReference type="ChEBI" id="CHEBI:15378"/>
        <dbReference type="ChEBI" id="CHEBI:29067"/>
        <dbReference type="ChEBI" id="CHEBI:43474"/>
        <dbReference type="ChEBI" id="CHEBI:59918"/>
        <dbReference type="EC" id="3.6.1.7"/>
    </reaction>
</comment>
<evidence type="ECO:0000313" key="8">
    <source>
        <dbReference type="EMBL" id="NQE35286.1"/>
    </source>
</evidence>
<dbReference type="GO" id="GO:0003998">
    <property type="term" value="F:acylphosphatase activity"/>
    <property type="evidence" value="ECO:0007669"/>
    <property type="project" value="UniProtKB-EC"/>
</dbReference>
<keyword evidence="5 8" id="KW-0378">Hydrolase</keyword>
<dbReference type="PANTHER" id="PTHR47268:SF4">
    <property type="entry name" value="ACYLPHOSPHATASE"/>
    <property type="match status" value="1"/>
</dbReference>
<comment type="similarity">
    <text evidence="1 6">Belongs to the acylphosphatase family.</text>
</comment>
<evidence type="ECO:0000259" key="7">
    <source>
        <dbReference type="PROSITE" id="PS51160"/>
    </source>
</evidence>
<evidence type="ECO:0000256" key="5">
    <source>
        <dbReference type="PROSITE-ProRule" id="PRU00520"/>
    </source>
</evidence>
<feature type="domain" description="Acylphosphatase-like" evidence="7">
    <location>
        <begin position="10"/>
        <end position="96"/>
    </location>
</feature>
<dbReference type="InterPro" id="IPR001792">
    <property type="entry name" value="Acylphosphatase-like_dom"/>
</dbReference>
<organism evidence="8 9">
    <name type="scientific">Microcoleus asticus IPMA8</name>
    <dbReference type="NCBI Taxonomy" id="2563858"/>
    <lineage>
        <taxon>Bacteria</taxon>
        <taxon>Bacillati</taxon>
        <taxon>Cyanobacteriota</taxon>
        <taxon>Cyanophyceae</taxon>
        <taxon>Oscillatoriophycideae</taxon>
        <taxon>Oscillatoriales</taxon>
        <taxon>Microcoleaceae</taxon>
        <taxon>Microcoleus</taxon>
        <taxon>Microcoleus asticus</taxon>
    </lineage>
</organism>
<name>A0ABX2CYB9_9CYAN</name>
<dbReference type="EC" id="3.6.1.7" evidence="2 5"/>
<accession>A0ABX2CYB9</accession>
<dbReference type="PROSITE" id="PS00151">
    <property type="entry name" value="ACYLPHOSPHATASE_2"/>
    <property type="match status" value="1"/>
</dbReference>
<dbReference type="InterPro" id="IPR020456">
    <property type="entry name" value="Acylphosphatase"/>
</dbReference>
<dbReference type="EMBL" id="SRRZ01000051">
    <property type="protein sequence ID" value="NQE35286.1"/>
    <property type="molecule type" value="Genomic_DNA"/>
</dbReference>
<evidence type="ECO:0000256" key="6">
    <source>
        <dbReference type="RuleBase" id="RU004168"/>
    </source>
</evidence>
<evidence type="ECO:0000256" key="1">
    <source>
        <dbReference type="ARBA" id="ARBA00005614"/>
    </source>
</evidence>
<dbReference type="Pfam" id="PF00708">
    <property type="entry name" value="Acylphosphatase"/>
    <property type="match status" value="1"/>
</dbReference>
<reference evidence="8 9" key="1">
    <citation type="journal article" date="2020" name="Sci. Rep.">
        <title>A novel cyanobacterial geosmin producer, revising GeoA distribution and dispersion patterns in Bacteria.</title>
        <authorList>
            <person name="Churro C."/>
            <person name="Semedo-Aguiar A.P."/>
            <person name="Silva A.D."/>
            <person name="Pereira-Leal J.B."/>
            <person name="Leite R.B."/>
        </authorList>
    </citation>
    <scope>NUCLEOTIDE SEQUENCE [LARGE SCALE GENOMIC DNA]</scope>
    <source>
        <strain evidence="8 9">IPMA8</strain>
    </source>
</reference>
<dbReference type="Proteomes" id="UP000702425">
    <property type="component" value="Unassembled WGS sequence"/>
</dbReference>
<feature type="active site" evidence="5">
    <location>
        <position position="43"/>
    </location>
</feature>